<evidence type="ECO:0000256" key="4">
    <source>
        <dbReference type="ARBA" id="ARBA00022643"/>
    </source>
</evidence>
<comment type="similarity">
    <text evidence="10">Belongs to the NqrB/RnfD family.</text>
</comment>
<dbReference type="PANTHER" id="PTHR30578:SF0">
    <property type="entry name" value="ION-TRANSLOCATING OXIDOREDUCTASE COMPLEX SUBUNIT D"/>
    <property type="match status" value="1"/>
</dbReference>
<comment type="cofactor">
    <cofactor evidence="10">
        <name>FMN</name>
        <dbReference type="ChEBI" id="CHEBI:58210"/>
    </cofactor>
</comment>
<evidence type="ECO:0000313" key="11">
    <source>
        <dbReference type="EMBL" id="SDW74571.1"/>
    </source>
</evidence>
<dbReference type="GO" id="GO:0005886">
    <property type="term" value="C:plasma membrane"/>
    <property type="evidence" value="ECO:0007669"/>
    <property type="project" value="UniProtKB-SubCell"/>
</dbReference>
<dbReference type="Proteomes" id="UP000182379">
    <property type="component" value="Unassembled WGS sequence"/>
</dbReference>
<keyword evidence="8 10" id="KW-1133">Transmembrane helix</keyword>
<dbReference type="EC" id="7.-.-.-" evidence="10"/>
<gene>
    <name evidence="10" type="primary">rnfD</name>
    <name evidence="11" type="ORF">SAMN05216495_10568</name>
</gene>
<dbReference type="InterPro" id="IPR004338">
    <property type="entry name" value="NqrB/RnfD"/>
</dbReference>
<feature type="modified residue" description="FMN phosphoryl threonine" evidence="10">
    <location>
        <position position="173"/>
    </location>
</feature>
<evidence type="ECO:0000256" key="7">
    <source>
        <dbReference type="ARBA" id="ARBA00022982"/>
    </source>
</evidence>
<evidence type="ECO:0000313" key="12">
    <source>
        <dbReference type="Proteomes" id="UP000182379"/>
    </source>
</evidence>
<organism evidence="11 12">
    <name type="scientific">Acidaminococcus fermentans</name>
    <dbReference type="NCBI Taxonomy" id="905"/>
    <lineage>
        <taxon>Bacteria</taxon>
        <taxon>Bacillati</taxon>
        <taxon>Bacillota</taxon>
        <taxon>Negativicutes</taxon>
        <taxon>Acidaminococcales</taxon>
        <taxon>Acidaminococcaceae</taxon>
        <taxon>Acidaminococcus</taxon>
    </lineage>
</organism>
<evidence type="ECO:0000256" key="1">
    <source>
        <dbReference type="ARBA" id="ARBA00022448"/>
    </source>
</evidence>
<keyword evidence="9 10" id="KW-0472">Membrane</keyword>
<comment type="caution">
    <text evidence="10">Lacks conserved residue(s) required for the propagation of feature annotation.</text>
</comment>
<feature type="transmembrane region" description="Helical" evidence="10">
    <location>
        <begin position="28"/>
        <end position="46"/>
    </location>
</feature>
<proteinExistence type="inferred from homology"/>
<dbReference type="NCBIfam" id="TIGR01946">
    <property type="entry name" value="rnfD"/>
    <property type="match status" value="1"/>
</dbReference>
<accession>A0A1H2W201</accession>
<dbReference type="PANTHER" id="PTHR30578">
    <property type="entry name" value="ELECTRON TRANSPORT COMPLEX PROTEIN RNFD"/>
    <property type="match status" value="1"/>
</dbReference>
<reference evidence="11 12" key="1">
    <citation type="submission" date="2016-10" db="EMBL/GenBank/DDBJ databases">
        <authorList>
            <person name="Varghese N."/>
            <person name="Submissions S."/>
        </authorList>
    </citation>
    <scope>NUCLEOTIDE SEQUENCE [LARGE SCALE GENOMIC DNA]</scope>
    <source>
        <strain evidence="11 12">WCC6</strain>
    </source>
</reference>
<evidence type="ECO:0000256" key="5">
    <source>
        <dbReference type="ARBA" id="ARBA00022692"/>
    </source>
</evidence>
<keyword evidence="6 10" id="KW-1278">Translocase</keyword>
<protein>
    <recommendedName>
        <fullName evidence="10">Ion-translocating oxidoreductase complex subunit D</fullName>
        <ecNumber evidence="10">7.-.-.-</ecNumber>
    </recommendedName>
    <alternativeName>
        <fullName evidence="10">Rnf electron transport complex subunit D</fullName>
    </alternativeName>
</protein>
<evidence type="ECO:0000256" key="6">
    <source>
        <dbReference type="ARBA" id="ARBA00022967"/>
    </source>
</evidence>
<keyword evidence="4 10" id="KW-0288">FMN</keyword>
<feature type="transmembrane region" description="Helical" evidence="10">
    <location>
        <begin position="262"/>
        <end position="282"/>
    </location>
</feature>
<feature type="transmembrane region" description="Helical" evidence="10">
    <location>
        <begin position="202"/>
        <end position="225"/>
    </location>
</feature>
<sequence length="344" mass="36443">MEPIKEPKPLVLVSSSPHMHCGLTISKSMREVILALVPAVLASVYYFRVDAVRVIVCCVLSAIIFEKLANKVMGVKKDTVKDGSAALTGLLLALCLPASLPSYMAVLGGMFAVVIGKAIFGGLGKNIFNPAHIGRAILLASFPQQMTTWVIPATKAAAVTAATAGADATTAATPLAVMRMTEKVWQAGGAAASQLPPLSDLFMGNVGGSLGETCVPALVLGGLYLIWKKLIDWRIPVFYLATVAVLTGIYGAVMGYPSTFPLYHLFAGGLMIGAFFMATDWVTSPITKKGKIIYAIGLGVLTSLIRLRGSYTEGVCYSILMMNMVTPMIDRFVRNVSFGGGQKK</sequence>
<dbReference type="Pfam" id="PF03116">
    <property type="entry name" value="NQR2_RnfD_RnfE"/>
    <property type="match status" value="1"/>
</dbReference>
<name>A0A1H2W201_ACIFE</name>
<keyword evidence="7 10" id="KW-0249">Electron transport</keyword>
<evidence type="ECO:0000256" key="9">
    <source>
        <dbReference type="ARBA" id="ARBA00023136"/>
    </source>
</evidence>
<evidence type="ECO:0000256" key="2">
    <source>
        <dbReference type="ARBA" id="ARBA00022553"/>
    </source>
</evidence>
<dbReference type="HAMAP" id="MF_00462">
    <property type="entry name" value="RsxD_RnfD"/>
    <property type="match status" value="1"/>
</dbReference>
<dbReference type="GO" id="GO:0022900">
    <property type="term" value="P:electron transport chain"/>
    <property type="evidence" value="ECO:0007669"/>
    <property type="project" value="UniProtKB-UniRule"/>
</dbReference>
<keyword evidence="2 10" id="KW-0597">Phosphoprotein</keyword>
<feature type="transmembrane region" description="Helical" evidence="10">
    <location>
        <begin position="237"/>
        <end position="256"/>
    </location>
</feature>
<dbReference type="AlphaFoldDB" id="A0A1H2W201"/>
<comment type="subcellular location">
    <subcellularLocation>
        <location evidence="10">Cell membrane</location>
        <topology evidence="10">Multi-pass membrane protein</topology>
    </subcellularLocation>
</comment>
<dbReference type="InterPro" id="IPR011303">
    <property type="entry name" value="RnfD_bac"/>
</dbReference>
<dbReference type="EMBL" id="FNOP01000005">
    <property type="protein sequence ID" value="SDW74571.1"/>
    <property type="molecule type" value="Genomic_DNA"/>
</dbReference>
<keyword evidence="5 10" id="KW-0812">Transmembrane</keyword>
<evidence type="ECO:0000256" key="8">
    <source>
        <dbReference type="ARBA" id="ARBA00022989"/>
    </source>
</evidence>
<dbReference type="GO" id="GO:0055085">
    <property type="term" value="P:transmembrane transport"/>
    <property type="evidence" value="ECO:0007669"/>
    <property type="project" value="InterPro"/>
</dbReference>
<keyword evidence="3 10" id="KW-0285">Flavoprotein</keyword>
<evidence type="ECO:0000256" key="10">
    <source>
        <dbReference type="HAMAP-Rule" id="MF_00462"/>
    </source>
</evidence>
<comment type="function">
    <text evidence="10">Part of a membrane-bound complex that couples electron transfer with translocation of ions across the membrane.</text>
</comment>
<keyword evidence="1 10" id="KW-0813">Transport</keyword>
<keyword evidence="10" id="KW-1003">Cell membrane</keyword>
<comment type="caution">
    <text evidence="11">The sequence shown here is derived from an EMBL/GenBank/DDBJ whole genome shotgun (WGS) entry which is preliminary data.</text>
</comment>
<dbReference type="OMA" id="RLWGGYP"/>
<comment type="subunit">
    <text evidence="10">The complex is composed of six subunits: RnfA, RnfB, RnfC, RnfD, RnfE and RnfG.</text>
</comment>
<dbReference type="RefSeq" id="WP_012937512.1">
    <property type="nucleotide sequence ID" value="NZ_CALAKB010000006.1"/>
</dbReference>
<feature type="transmembrane region" description="Helical" evidence="10">
    <location>
        <begin position="90"/>
        <end position="115"/>
    </location>
</feature>
<evidence type="ECO:0000256" key="3">
    <source>
        <dbReference type="ARBA" id="ARBA00022630"/>
    </source>
</evidence>
<dbReference type="GeneID" id="78333863"/>